<dbReference type="SMART" id="SM00066">
    <property type="entry name" value="GAL4"/>
    <property type="match status" value="1"/>
</dbReference>
<evidence type="ECO:0000256" key="7">
    <source>
        <dbReference type="ARBA" id="ARBA00023015"/>
    </source>
</evidence>
<reference evidence="17" key="1">
    <citation type="submission" date="2016-03" db="EMBL/GenBank/DDBJ databases">
        <authorList>
            <person name="Devillers Hugo."/>
        </authorList>
    </citation>
    <scope>NUCLEOTIDE SEQUENCE [LARGE SCALE GENOMIC DNA]</scope>
</reference>
<dbReference type="OrthoDB" id="2406834at2759"/>
<organism evidence="16 17">
    <name type="scientific">Lachancea meyersii CBS 8951</name>
    <dbReference type="NCBI Taxonomy" id="1266667"/>
    <lineage>
        <taxon>Eukaryota</taxon>
        <taxon>Fungi</taxon>
        <taxon>Dikarya</taxon>
        <taxon>Ascomycota</taxon>
        <taxon>Saccharomycotina</taxon>
        <taxon>Saccharomycetes</taxon>
        <taxon>Saccharomycetales</taxon>
        <taxon>Saccharomycetaceae</taxon>
        <taxon>Lachancea</taxon>
    </lineage>
</organism>
<evidence type="ECO:0000256" key="10">
    <source>
        <dbReference type="ARBA" id="ARBA00023163"/>
    </source>
</evidence>
<keyword evidence="4" id="KW-0678">Repressor</keyword>
<evidence type="ECO:0000256" key="5">
    <source>
        <dbReference type="ARBA" id="ARBA00022723"/>
    </source>
</evidence>
<dbReference type="PROSITE" id="PS00463">
    <property type="entry name" value="ZN2_CY6_FUNGAL_1"/>
    <property type="match status" value="1"/>
</dbReference>
<evidence type="ECO:0000256" key="3">
    <source>
        <dbReference type="ARBA" id="ARBA00022490"/>
    </source>
</evidence>
<dbReference type="SUPFAM" id="SSF57701">
    <property type="entry name" value="Zn2/Cys6 DNA-binding domain"/>
    <property type="match status" value="1"/>
</dbReference>
<comment type="subcellular location">
    <subcellularLocation>
        <location evidence="2">Cytoplasm</location>
    </subcellularLocation>
    <subcellularLocation>
        <location evidence="1">Mitochondrion</location>
    </subcellularLocation>
</comment>
<accession>A0A1G4K721</accession>
<keyword evidence="11" id="KW-0539">Nucleus</keyword>
<keyword evidence="7" id="KW-0805">Transcription regulation</keyword>
<feature type="domain" description="Zn(2)-C6 fungal-type" evidence="15">
    <location>
        <begin position="86"/>
        <end position="117"/>
    </location>
</feature>
<evidence type="ECO:0000256" key="13">
    <source>
        <dbReference type="ARBA" id="ARBA00038234"/>
    </source>
</evidence>
<dbReference type="CDD" id="cd00067">
    <property type="entry name" value="GAL4"/>
    <property type="match status" value="1"/>
</dbReference>
<dbReference type="PANTHER" id="PTHR31069">
    <property type="entry name" value="OLEATE-ACTIVATED TRANSCRIPTION FACTOR 1-RELATED"/>
    <property type="match status" value="1"/>
</dbReference>
<keyword evidence="10" id="KW-0804">Transcription</keyword>
<evidence type="ECO:0000256" key="1">
    <source>
        <dbReference type="ARBA" id="ARBA00004173"/>
    </source>
</evidence>
<sequence length="854" mass="98809">MDLQKFLNIQIYLYSKSDRMEKSDMKFKYRDELDKLQWLAQTSSYRCGQSNDLKCPGASDHFWNMFDIKRDINGAGSKKRRRQTIVCVNCRRRKTKCDKGKPCGACIKLGIQDTCRYVPELGAHLRQKDLPDLAAMVPHYESTYINLRPLGFPVYRKRSGTCYVPPLTAGAAVQRDIYLRVLQSVCSIPRSAIDKAQKRNDEAAAGECSIICASNKDLKHEPTDSPINNLPNSLRHIEKLELEAVDLEGSLASKHKQTCKHLFEKFGISRKNRTRSWGGAKLPLELMPEADLFFHHVWPFFVEYVSSLCPLFDLEGLKAKLDIFYRKDEQKKYGVDDYASFCILLLITRIVQISINLAKPADISTYSKIKNIETEHYIPVVNHYIFHGENARKCSLLRLQSMLLLRFYQWCAPDDGDGECLQQSSMLMGMIVSGSYGIGIGWQCVTQAELFILDRPPWCYSDSSQTFEDIKEYQRVWSVILHWDRKLSLLTGLPCLINTTKRIDKDMHNNLPSVTLKHDYLLEKIARTISNNTEEVDYDSIKKLSEHLRQILRNDVMENRWSLVLEFEMNIVLLLLELSFNHARVVNCETTQCFEEYQDCMQALVEKLIQVANLCEHLLEDQEYLAFARFYTNRIVELALRTVVTIIPSVILRSGRSAEAGLKTTLMKFYKAVLSAYFNNLGTDYYQAFRRMFSSKILYKTLSSLNEKDPFETILEYFTQTTEKGEHMAEPRSIEIRRFRDLYDQKGGNTRPSEVWDDSLGINKNFFSFEIDIENLSKFFPFTSEQSENKYDIFASFFTKVSTAFLKKVKTLPSASLPDSPHNILDNFDYRLLDFGENNPYDPLMFLSFFEPTG</sequence>
<keyword evidence="8" id="KW-0238">DNA-binding</keyword>
<comment type="similarity">
    <text evidence="13">Belongs to the OAF3 family.</text>
</comment>
<evidence type="ECO:0000256" key="4">
    <source>
        <dbReference type="ARBA" id="ARBA00022491"/>
    </source>
</evidence>
<name>A0A1G4K721_9SACH</name>
<dbReference type="GO" id="GO:0005739">
    <property type="term" value="C:mitochondrion"/>
    <property type="evidence" value="ECO:0007669"/>
    <property type="project" value="UniProtKB-SubCell"/>
</dbReference>
<dbReference type="InterPro" id="IPR001138">
    <property type="entry name" value="Zn2Cys6_DnaBD"/>
</dbReference>
<dbReference type="AlphaFoldDB" id="A0A1G4K721"/>
<evidence type="ECO:0000256" key="8">
    <source>
        <dbReference type="ARBA" id="ARBA00023125"/>
    </source>
</evidence>
<gene>
    <name evidence="16" type="ORF">LAME_0G04764G</name>
</gene>
<dbReference type="InterPro" id="IPR036864">
    <property type="entry name" value="Zn2-C6_fun-type_DNA-bd_sf"/>
</dbReference>
<evidence type="ECO:0000256" key="9">
    <source>
        <dbReference type="ARBA" id="ARBA00023128"/>
    </source>
</evidence>
<keyword evidence="9" id="KW-0496">Mitochondrion</keyword>
<evidence type="ECO:0000259" key="15">
    <source>
        <dbReference type="PROSITE" id="PS50048"/>
    </source>
</evidence>
<dbReference type="Proteomes" id="UP000191144">
    <property type="component" value="Chromosome G"/>
</dbReference>
<proteinExistence type="inferred from homology"/>
<dbReference type="PROSITE" id="PS50048">
    <property type="entry name" value="ZN2_CY6_FUNGAL_2"/>
    <property type="match status" value="1"/>
</dbReference>
<evidence type="ECO:0000256" key="12">
    <source>
        <dbReference type="ARBA" id="ARBA00037679"/>
    </source>
</evidence>
<dbReference type="InterPro" id="IPR050675">
    <property type="entry name" value="OAF3"/>
</dbReference>
<evidence type="ECO:0000256" key="2">
    <source>
        <dbReference type="ARBA" id="ARBA00004496"/>
    </source>
</evidence>
<dbReference type="GO" id="GO:0005634">
    <property type="term" value="C:nucleus"/>
    <property type="evidence" value="ECO:0007669"/>
    <property type="project" value="TreeGrafter"/>
</dbReference>
<dbReference type="EMBL" id="LT598484">
    <property type="protein sequence ID" value="SCU99672.1"/>
    <property type="molecule type" value="Genomic_DNA"/>
</dbReference>
<dbReference type="CDD" id="cd12148">
    <property type="entry name" value="fungal_TF_MHR"/>
    <property type="match status" value="1"/>
</dbReference>
<evidence type="ECO:0000256" key="14">
    <source>
        <dbReference type="ARBA" id="ARBA00040584"/>
    </source>
</evidence>
<evidence type="ECO:0000256" key="11">
    <source>
        <dbReference type="ARBA" id="ARBA00023242"/>
    </source>
</evidence>
<evidence type="ECO:0000256" key="6">
    <source>
        <dbReference type="ARBA" id="ARBA00022833"/>
    </source>
</evidence>
<dbReference type="GO" id="GO:0008270">
    <property type="term" value="F:zinc ion binding"/>
    <property type="evidence" value="ECO:0007669"/>
    <property type="project" value="InterPro"/>
</dbReference>
<protein>
    <recommendedName>
        <fullName evidence="14">Oleate activated transcription factor 3</fullName>
    </recommendedName>
</protein>
<evidence type="ECO:0000313" key="16">
    <source>
        <dbReference type="EMBL" id="SCU99672.1"/>
    </source>
</evidence>
<evidence type="ECO:0000313" key="17">
    <source>
        <dbReference type="Proteomes" id="UP000191144"/>
    </source>
</evidence>
<dbReference type="GO" id="GO:0000981">
    <property type="term" value="F:DNA-binding transcription factor activity, RNA polymerase II-specific"/>
    <property type="evidence" value="ECO:0007669"/>
    <property type="project" value="InterPro"/>
</dbReference>
<keyword evidence="6" id="KW-0862">Zinc</keyword>
<dbReference type="Pfam" id="PF00172">
    <property type="entry name" value="Zn_clus"/>
    <property type="match status" value="1"/>
</dbReference>
<keyword evidence="5" id="KW-0479">Metal-binding</keyword>
<dbReference type="Gene3D" id="4.10.240.10">
    <property type="entry name" value="Zn(2)-C6 fungal-type DNA-binding domain"/>
    <property type="match status" value="1"/>
</dbReference>
<dbReference type="GO" id="GO:0045944">
    <property type="term" value="P:positive regulation of transcription by RNA polymerase II"/>
    <property type="evidence" value="ECO:0007669"/>
    <property type="project" value="TreeGrafter"/>
</dbReference>
<dbReference type="GO" id="GO:0000978">
    <property type="term" value="F:RNA polymerase II cis-regulatory region sequence-specific DNA binding"/>
    <property type="evidence" value="ECO:0007669"/>
    <property type="project" value="TreeGrafter"/>
</dbReference>
<keyword evidence="3" id="KW-0963">Cytoplasm</keyword>
<comment type="function">
    <text evidence="12">Transcriptional inhibitor with a significantly increased number of target genes in response to oleate.</text>
</comment>
<keyword evidence="17" id="KW-1185">Reference proteome</keyword>
<dbReference type="PANTHER" id="PTHR31069:SF33">
    <property type="entry name" value="OLEATE ACTIVATED TRANSCRIPTION FACTOR 3"/>
    <property type="match status" value="1"/>
</dbReference>